<dbReference type="PANTHER" id="PTHR42715">
    <property type="entry name" value="BETA-GLUCOSIDASE"/>
    <property type="match status" value="1"/>
</dbReference>
<name>A0ABQ6E2V3_9GAMM</name>
<dbReference type="Pfam" id="PF01915">
    <property type="entry name" value="Glyco_hydro_3_C"/>
    <property type="match status" value="1"/>
</dbReference>
<protein>
    <submittedName>
        <fullName evidence="4">Beta-glucosidase</fullName>
    </submittedName>
</protein>
<dbReference type="EMBL" id="BSPQ01000015">
    <property type="protein sequence ID" value="GLS91736.1"/>
    <property type="molecule type" value="Genomic_DNA"/>
</dbReference>
<dbReference type="Gene3D" id="2.60.40.10">
    <property type="entry name" value="Immunoglobulins"/>
    <property type="match status" value="1"/>
</dbReference>
<dbReference type="InterPro" id="IPR017853">
    <property type="entry name" value="GH"/>
</dbReference>
<keyword evidence="2" id="KW-0378">Hydrolase</keyword>
<dbReference type="SUPFAM" id="SSF52279">
    <property type="entry name" value="Beta-D-glucan exohydrolase, C-terminal domain"/>
    <property type="match status" value="1"/>
</dbReference>
<keyword evidence="5" id="KW-1185">Reference proteome</keyword>
<dbReference type="SMART" id="SM01217">
    <property type="entry name" value="Fn3_like"/>
    <property type="match status" value="1"/>
</dbReference>
<dbReference type="InterPro" id="IPR036962">
    <property type="entry name" value="Glyco_hydro_3_N_sf"/>
</dbReference>
<comment type="similarity">
    <text evidence="1">Belongs to the glycosyl hydrolase 3 family.</text>
</comment>
<dbReference type="Gene3D" id="3.20.20.300">
    <property type="entry name" value="Glycoside hydrolase, family 3, N-terminal domain"/>
    <property type="match status" value="1"/>
</dbReference>
<comment type="caution">
    <text evidence="4">The sequence shown here is derived from an EMBL/GenBank/DDBJ whole genome shotgun (WGS) entry which is preliminary data.</text>
</comment>
<feature type="domain" description="Fibronectin type III-like" evidence="3">
    <location>
        <begin position="685"/>
        <end position="754"/>
    </location>
</feature>
<organism evidence="4 5">
    <name type="scientific">Psychromonas marina</name>
    <dbReference type="NCBI Taxonomy" id="88364"/>
    <lineage>
        <taxon>Bacteria</taxon>
        <taxon>Pseudomonadati</taxon>
        <taxon>Pseudomonadota</taxon>
        <taxon>Gammaproteobacteria</taxon>
        <taxon>Alteromonadales</taxon>
        <taxon>Psychromonadaceae</taxon>
        <taxon>Psychromonas</taxon>
    </lineage>
</organism>
<dbReference type="Proteomes" id="UP001157353">
    <property type="component" value="Unassembled WGS sequence"/>
</dbReference>
<dbReference type="Pfam" id="PF00933">
    <property type="entry name" value="Glyco_hydro_3"/>
    <property type="match status" value="1"/>
</dbReference>
<evidence type="ECO:0000256" key="1">
    <source>
        <dbReference type="ARBA" id="ARBA00005336"/>
    </source>
</evidence>
<gene>
    <name evidence="4" type="ORF">GCM10007916_28060</name>
</gene>
<reference evidence="5" key="1">
    <citation type="journal article" date="2019" name="Int. J. Syst. Evol. Microbiol.">
        <title>The Global Catalogue of Microorganisms (GCM) 10K type strain sequencing project: providing services to taxonomists for standard genome sequencing and annotation.</title>
        <authorList>
            <consortium name="The Broad Institute Genomics Platform"/>
            <consortium name="The Broad Institute Genome Sequencing Center for Infectious Disease"/>
            <person name="Wu L."/>
            <person name="Ma J."/>
        </authorList>
    </citation>
    <scope>NUCLEOTIDE SEQUENCE [LARGE SCALE GENOMIC DNA]</scope>
    <source>
        <strain evidence="5">NBRC 103166</strain>
    </source>
</reference>
<dbReference type="InterPro" id="IPR002772">
    <property type="entry name" value="Glyco_hydro_3_C"/>
</dbReference>
<proteinExistence type="inferred from homology"/>
<dbReference type="InterPro" id="IPR001764">
    <property type="entry name" value="Glyco_hydro_3_N"/>
</dbReference>
<dbReference type="RefSeq" id="WP_284204850.1">
    <property type="nucleotide sequence ID" value="NZ_BSPQ01000015.1"/>
</dbReference>
<evidence type="ECO:0000313" key="5">
    <source>
        <dbReference type="Proteomes" id="UP001157353"/>
    </source>
</evidence>
<dbReference type="SUPFAM" id="SSF51445">
    <property type="entry name" value="(Trans)glycosidases"/>
    <property type="match status" value="1"/>
</dbReference>
<dbReference type="Gene3D" id="3.40.50.1700">
    <property type="entry name" value="Glycoside hydrolase family 3 C-terminal domain"/>
    <property type="match status" value="1"/>
</dbReference>
<dbReference type="PRINTS" id="PR00133">
    <property type="entry name" value="GLHYDRLASE3"/>
</dbReference>
<dbReference type="Pfam" id="PF14310">
    <property type="entry name" value="Fn3-like"/>
    <property type="match status" value="1"/>
</dbReference>
<evidence type="ECO:0000313" key="4">
    <source>
        <dbReference type="EMBL" id="GLS91736.1"/>
    </source>
</evidence>
<evidence type="ECO:0000256" key="2">
    <source>
        <dbReference type="ARBA" id="ARBA00022801"/>
    </source>
</evidence>
<sequence>MSTYKNPNNSVQERLDDLLSQMTLAEKIAQLGAQWLILDPEGDHQDRELEMTSSEARKPIKERLQHGLGQITRPLGTHTITAEEGVKALNLLQKYLVEETRLGIPAMSHEECLVGLMAKGATLFPSSLNYGHTWNPELIEEMGKIIGEEVRQVGAHHGLAPVLDVSRDVRWGRTEETLGEDPYHVGVLATSYVKGLQTEKRDLLATLKHYVGHSFSEGARNHAPVHLGFKELNDTFMLPFEMAVKLGNAGSVMPAYHDIDNEPCHSSEYLLTTVLRDEWGFDGLIVADYGGVDLLASHHGIAADSTEAAALSFNAGLDIELPDDACASHIQEAIERGLISLDKIDEIVSRVLKTKFELGLFENPYCKEDNIQLQTDEAKKVAYQVASQSVVLMENNGTLPVRTAQKIAVIGPTADDQLALLGGYSFPIHLILSSMDDDSKVSKTILEAVKDQFADVSYLKGCEILTERHANAPVFPGDVDMAMGQQLESPVSKDTSQIAAAAGLVADADIALVCVGDLAGLFQTGTIGEGSDTDSLDLPGVQQELIDAAIATGKPVIILVTGGRPYNLNGAEEKAAGVLFGWAPGQEGADAIIDIVTGKASPSGRLTLSIPKNAGAVPYYYNHKLKSGGTPIAYHFGSKYNFGYGLTYTNFDYKKMVIEAHSVDINGEINVSVEIENSGAVDGCEVVQLYIKDKLCSLVRPIRELKGFVRANIKAGETAIVNFSLPVDMLNFTDNKHRRVVEPGDVEIMIGRSATDIVFNETVTVTGELNVLPKYWKMLCATEVNAKRTFAAINDEKVLQHTE</sequence>
<accession>A0ABQ6E2V3</accession>
<dbReference type="InterPro" id="IPR013783">
    <property type="entry name" value="Ig-like_fold"/>
</dbReference>
<dbReference type="InterPro" id="IPR036881">
    <property type="entry name" value="Glyco_hydro_3_C_sf"/>
</dbReference>
<dbReference type="PANTHER" id="PTHR42715:SF10">
    <property type="entry name" value="BETA-GLUCOSIDASE"/>
    <property type="match status" value="1"/>
</dbReference>
<dbReference type="InterPro" id="IPR026891">
    <property type="entry name" value="Fn3-like"/>
</dbReference>
<evidence type="ECO:0000259" key="3">
    <source>
        <dbReference type="SMART" id="SM01217"/>
    </source>
</evidence>
<dbReference type="InterPro" id="IPR050288">
    <property type="entry name" value="Cellulose_deg_GH3"/>
</dbReference>